<evidence type="ECO:0000313" key="7">
    <source>
        <dbReference type="EMBL" id="SEQ55055.1"/>
    </source>
</evidence>
<feature type="domain" description="Thioredoxin" evidence="6">
    <location>
        <begin position="1"/>
        <end position="158"/>
    </location>
</feature>
<evidence type="ECO:0000256" key="3">
    <source>
        <dbReference type="ARBA" id="ARBA00023002"/>
    </source>
</evidence>
<dbReference type="InterPro" id="IPR029759">
    <property type="entry name" value="GPX_AS"/>
</dbReference>
<dbReference type="FunFam" id="3.40.30.10:FF:000010">
    <property type="entry name" value="Glutathione peroxidase"/>
    <property type="match status" value="1"/>
</dbReference>
<dbReference type="PANTHER" id="PTHR11592:SF78">
    <property type="entry name" value="GLUTATHIONE PEROXIDASE"/>
    <property type="match status" value="1"/>
</dbReference>
<keyword evidence="8" id="KW-1185">Reference proteome</keyword>
<dbReference type="PRINTS" id="PR01011">
    <property type="entry name" value="GLUTPROXDASE"/>
</dbReference>
<proteinExistence type="inferred from homology"/>
<keyword evidence="2 5" id="KW-0575">Peroxidase</keyword>
<dbReference type="InterPro" id="IPR036249">
    <property type="entry name" value="Thioredoxin-like_sf"/>
</dbReference>
<dbReference type="PROSITE" id="PS51352">
    <property type="entry name" value="THIOREDOXIN_2"/>
    <property type="match status" value="1"/>
</dbReference>
<dbReference type="GO" id="GO:0004601">
    <property type="term" value="F:peroxidase activity"/>
    <property type="evidence" value="ECO:0007669"/>
    <property type="project" value="UniProtKB-KW"/>
</dbReference>
<accession>A0A1H9GYD7</accession>
<dbReference type="InterPro" id="IPR000889">
    <property type="entry name" value="Glutathione_peroxidase"/>
</dbReference>
<gene>
    <name evidence="7" type="ORF">SAMN05216362_11721</name>
</gene>
<evidence type="ECO:0000256" key="5">
    <source>
        <dbReference type="RuleBase" id="RU000499"/>
    </source>
</evidence>
<evidence type="ECO:0000256" key="1">
    <source>
        <dbReference type="ARBA" id="ARBA00006926"/>
    </source>
</evidence>
<dbReference type="PROSITE" id="PS51355">
    <property type="entry name" value="GLUTATHIONE_PEROXID_3"/>
    <property type="match status" value="1"/>
</dbReference>
<dbReference type="PANTHER" id="PTHR11592">
    <property type="entry name" value="GLUTATHIONE PEROXIDASE"/>
    <property type="match status" value="1"/>
</dbReference>
<keyword evidence="3 5" id="KW-0560">Oxidoreductase</keyword>
<dbReference type="SUPFAM" id="SSF52833">
    <property type="entry name" value="Thioredoxin-like"/>
    <property type="match status" value="1"/>
</dbReference>
<sequence length="160" mass="18450">MSVYDLQVEKSNGEMESLSEHKGQILLIVNTASKCGFTPQFEGLQKLYETYKDEGFKVLGFPSDQFMNQEFEQQEEILEFCQTNYGVTFPVYKKIDVKGDHKAPLFKYLTEEKKGLLGGEIKWNFTKFLVDRNGNVVERYSPQTKPEKIEEDIKALIKGS</sequence>
<evidence type="ECO:0000313" key="8">
    <source>
        <dbReference type="Proteomes" id="UP000199427"/>
    </source>
</evidence>
<comment type="similarity">
    <text evidence="1 5">Belongs to the glutathione peroxidase family.</text>
</comment>
<dbReference type="PIRSF" id="PIRSF000303">
    <property type="entry name" value="Glutathion_perox"/>
    <property type="match status" value="1"/>
</dbReference>
<name>A0A1H9GYD7_9BACI</name>
<dbReference type="STRING" id="571933.SAMN05216362_11721"/>
<protein>
    <recommendedName>
        <fullName evidence="5">Glutathione peroxidase</fullName>
    </recommendedName>
</protein>
<dbReference type="GO" id="GO:0034599">
    <property type="term" value="P:cellular response to oxidative stress"/>
    <property type="evidence" value="ECO:0007669"/>
    <property type="project" value="TreeGrafter"/>
</dbReference>
<dbReference type="InterPro" id="IPR013766">
    <property type="entry name" value="Thioredoxin_domain"/>
</dbReference>
<dbReference type="Pfam" id="PF00255">
    <property type="entry name" value="GSHPx"/>
    <property type="match status" value="1"/>
</dbReference>
<evidence type="ECO:0000256" key="2">
    <source>
        <dbReference type="ARBA" id="ARBA00022559"/>
    </source>
</evidence>
<dbReference type="EMBL" id="FOES01000017">
    <property type="protein sequence ID" value="SEQ55055.1"/>
    <property type="molecule type" value="Genomic_DNA"/>
</dbReference>
<dbReference type="PROSITE" id="PS00460">
    <property type="entry name" value="GLUTATHIONE_PEROXID_1"/>
    <property type="match status" value="1"/>
</dbReference>
<dbReference type="OrthoDB" id="9789406at2"/>
<dbReference type="RefSeq" id="WP_091773682.1">
    <property type="nucleotide sequence ID" value="NZ_CAESCL010000034.1"/>
</dbReference>
<dbReference type="CDD" id="cd00340">
    <property type="entry name" value="GSH_Peroxidase"/>
    <property type="match status" value="1"/>
</dbReference>
<reference evidence="7 8" key="1">
    <citation type="submission" date="2016-10" db="EMBL/GenBank/DDBJ databases">
        <authorList>
            <person name="de Groot N.N."/>
        </authorList>
    </citation>
    <scope>NUCLEOTIDE SEQUENCE [LARGE SCALE GENOMIC DNA]</scope>
    <source>
        <strain evidence="7 8">DSM 21633</strain>
    </source>
</reference>
<evidence type="ECO:0000259" key="6">
    <source>
        <dbReference type="PROSITE" id="PS51352"/>
    </source>
</evidence>
<feature type="active site" evidence="4">
    <location>
        <position position="35"/>
    </location>
</feature>
<evidence type="ECO:0000256" key="4">
    <source>
        <dbReference type="PIRSR" id="PIRSR000303-1"/>
    </source>
</evidence>
<organism evidence="7 8">
    <name type="scientific">Piscibacillus halophilus</name>
    <dbReference type="NCBI Taxonomy" id="571933"/>
    <lineage>
        <taxon>Bacteria</taxon>
        <taxon>Bacillati</taxon>
        <taxon>Bacillota</taxon>
        <taxon>Bacilli</taxon>
        <taxon>Bacillales</taxon>
        <taxon>Bacillaceae</taxon>
        <taxon>Piscibacillus</taxon>
    </lineage>
</organism>
<dbReference type="AlphaFoldDB" id="A0A1H9GYD7"/>
<dbReference type="Gene3D" id="3.40.30.10">
    <property type="entry name" value="Glutaredoxin"/>
    <property type="match status" value="1"/>
</dbReference>
<dbReference type="Proteomes" id="UP000199427">
    <property type="component" value="Unassembled WGS sequence"/>
</dbReference>